<sequence>MRLQAFIGAASLALAAPAMAQDAEFVPETVSVQERIAPGANVFVMDQNWSGASKINVLGADDLSMKGNLSVGREGQMLLSADGATLYTTSGYARRITYGEMEAVVHEFDVATLTHRREFTISNKRAMVESQPALLGFADGERFLLVQNATPATSIAVVDLARGEQIAEIPTPGCWGALATQGRGFLTLCGDGTVQAFAFEPDGSFGEPVRSAAPIFDPDADALFTNPARVGADFVFASFGGNLLRVAMVDGVPTLVDSFSITEGVEGDWAPGGSEVIAYHAPSGTAFVLMHSGAEEGSHKDGAEEIWAVDLDAKAVLYRSPAHHENSIAAGQGETPVLFAVGESSTLTRYEVDPEARFAAKPAGEAEKMGGFPALVLTSQ</sequence>
<dbReference type="Pfam" id="PF06433">
    <property type="entry name" value="Me-amine-dh_H"/>
    <property type="match status" value="1"/>
</dbReference>
<organism evidence="9 10">
    <name type="scientific">Rubellimicrobium aerolatum</name>
    <dbReference type="NCBI Taxonomy" id="490979"/>
    <lineage>
        <taxon>Bacteria</taxon>
        <taxon>Pseudomonadati</taxon>
        <taxon>Pseudomonadota</taxon>
        <taxon>Alphaproteobacteria</taxon>
        <taxon>Rhodobacterales</taxon>
        <taxon>Roseobacteraceae</taxon>
        <taxon>Rubellimicrobium</taxon>
    </lineage>
</organism>
<evidence type="ECO:0000256" key="6">
    <source>
        <dbReference type="ARBA" id="ARBA00022982"/>
    </source>
</evidence>
<dbReference type="Proteomes" id="UP001596056">
    <property type="component" value="Unassembled WGS sequence"/>
</dbReference>
<evidence type="ECO:0000256" key="7">
    <source>
        <dbReference type="ARBA" id="ARBA00023002"/>
    </source>
</evidence>
<dbReference type="EMBL" id="JBHSNA010000003">
    <property type="protein sequence ID" value="MFC5565864.1"/>
    <property type="molecule type" value="Genomic_DNA"/>
</dbReference>
<comment type="subcellular location">
    <subcellularLocation>
        <location evidence="1">Periplasm</location>
    </subcellularLocation>
</comment>
<proteinExistence type="inferred from homology"/>
<accession>A0ABW0SAH0</accession>
<evidence type="ECO:0000256" key="5">
    <source>
        <dbReference type="ARBA" id="ARBA00022764"/>
    </source>
</evidence>
<keyword evidence="10" id="KW-1185">Reference proteome</keyword>
<feature type="signal peptide" evidence="8">
    <location>
        <begin position="1"/>
        <end position="20"/>
    </location>
</feature>
<evidence type="ECO:0000313" key="9">
    <source>
        <dbReference type="EMBL" id="MFC5565864.1"/>
    </source>
</evidence>
<keyword evidence="5" id="KW-0574">Periplasm</keyword>
<dbReference type="RefSeq" id="WP_209838658.1">
    <property type="nucleotide sequence ID" value="NZ_JAGGJP010000003.1"/>
</dbReference>
<evidence type="ECO:0000256" key="2">
    <source>
        <dbReference type="ARBA" id="ARBA00010548"/>
    </source>
</evidence>
<reference evidence="10" key="1">
    <citation type="journal article" date="2019" name="Int. J. Syst. Evol. Microbiol.">
        <title>The Global Catalogue of Microorganisms (GCM) 10K type strain sequencing project: providing services to taxonomists for standard genome sequencing and annotation.</title>
        <authorList>
            <consortium name="The Broad Institute Genomics Platform"/>
            <consortium name="The Broad Institute Genome Sequencing Center for Infectious Disease"/>
            <person name="Wu L."/>
            <person name="Ma J."/>
        </authorList>
    </citation>
    <scope>NUCLEOTIDE SEQUENCE [LARGE SCALE GENOMIC DNA]</scope>
    <source>
        <strain evidence="10">KACC 11588</strain>
    </source>
</reference>
<name>A0ABW0SAH0_9RHOB</name>
<evidence type="ECO:0000256" key="4">
    <source>
        <dbReference type="ARBA" id="ARBA00022729"/>
    </source>
</evidence>
<gene>
    <name evidence="9" type="ORF">ACFPOC_05445</name>
</gene>
<keyword evidence="7" id="KW-0560">Oxidoreductase</keyword>
<dbReference type="Gene3D" id="2.130.10.10">
    <property type="entry name" value="YVTN repeat-like/Quinoprotein amine dehydrogenase"/>
    <property type="match status" value="1"/>
</dbReference>
<dbReference type="SUPFAM" id="SSF50969">
    <property type="entry name" value="YVTN repeat-like/Quinoprotein amine dehydrogenase"/>
    <property type="match status" value="1"/>
</dbReference>
<feature type="chain" id="PRO_5046242508" evidence="8">
    <location>
        <begin position="21"/>
        <end position="380"/>
    </location>
</feature>
<dbReference type="InterPro" id="IPR009451">
    <property type="entry name" value="Metamine_DH_Hvc"/>
</dbReference>
<evidence type="ECO:0000313" key="10">
    <source>
        <dbReference type="Proteomes" id="UP001596056"/>
    </source>
</evidence>
<protein>
    <submittedName>
        <fullName evidence="9">Amine dehydrogenase large subunit</fullName>
    </submittedName>
</protein>
<keyword evidence="3" id="KW-0813">Transport</keyword>
<comment type="similarity">
    <text evidence="2">Belongs to the aromatic amine dehydrogenase heavy chain family.</text>
</comment>
<keyword evidence="4 8" id="KW-0732">Signal</keyword>
<evidence type="ECO:0000256" key="3">
    <source>
        <dbReference type="ARBA" id="ARBA00022448"/>
    </source>
</evidence>
<evidence type="ECO:0000256" key="8">
    <source>
        <dbReference type="SAM" id="SignalP"/>
    </source>
</evidence>
<evidence type="ECO:0000256" key="1">
    <source>
        <dbReference type="ARBA" id="ARBA00004418"/>
    </source>
</evidence>
<comment type="caution">
    <text evidence="9">The sequence shown here is derived from an EMBL/GenBank/DDBJ whole genome shotgun (WGS) entry which is preliminary data.</text>
</comment>
<keyword evidence="6" id="KW-0249">Electron transport</keyword>
<dbReference type="InterPro" id="IPR015943">
    <property type="entry name" value="WD40/YVTN_repeat-like_dom_sf"/>
</dbReference>
<dbReference type="InterPro" id="IPR011044">
    <property type="entry name" value="Quino_amine_DH_bsu"/>
</dbReference>